<evidence type="ECO:0000313" key="1">
    <source>
        <dbReference type="EMBL" id="KAJ8965654.1"/>
    </source>
</evidence>
<proteinExistence type="predicted"/>
<dbReference type="Proteomes" id="UP001162164">
    <property type="component" value="Unassembled WGS sequence"/>
</dbReference>
<sequence>MKTLLDKLLNIEVENNLYLKSLDGRLKTLEGKHYHLREASLQEQIFGAESLPLKTEEQLNEFEEKLTDKEVAAKLENFCHSVGVKTINTRWNEFSPKFLRMFLQKNVHGLATVIAYP</sequence>
<protein>
    <submittedName>
        <fullName evidence="1">Uncharacterized protein</fullName>
    </submittedName>
</protein>
<name>A0ABQ9IUK5_9CUCU</name>
<keyword evidence="2" id="KW-1185">Reference proteome</keyword>
<dbReference type="EMBL" id="JAPWTJ010002569">
    <property type="protein sequence ID" value="KAJ8965654.1"/>
    <property type="molecule type" value="Genomic_DNA"/>
</dbReference>
<comment type="caution">
    <text evidence="1">The sequence shown here is derived from an EMBL/GenBank/DDBJ whole genome shotgun (WGS) entry which is preliminary data.</text>
</comment>
<gene>
    <name evidence="1" type="ORF">NQ317_010641</name>
</gene>
<accession>A0ABQ9IUK5</accession>
<evidence type="ECO:0000313" key="2">
    <source>
        <dbReference type="Proteomes" id="UP001162164"/>
    </source>
</evidence>
<organism evidence="1 2">
    <name type="scientific">Molorchus minor</name>
    <dbReference type="NCBI Taxonomy" id="1323400"/>
    <lineage>
        <taxon>Eukaryota</taxon>
        <taxon>Metazoa</taxon>
        <taxon>Ecdysozoa</taxon>
        <taxon>Arthropoda</taxon>
        <taxon>Hexapoda</taxon>
        <taxon>Insecta</taxon>
        <taxon>Pterygota</taxon>
        <taxon>Neoptera</taxon>
        <taxon>Endopterygota</taxon>
        <taxon>Coleoptera</taxon>
        <taxon>Polyphaga</taxon>
        <taxon>Cucujiformia</taxon>
        <taxon>Chrysomeloidea</taxon>
        <taxon>Cerambycidae</taxon>
        <taxon>Lamiinae</taxon>
        <taxon>Monochamini</taxon>
        <taxon>Molorchus</taxon>
    </lineage>
</organism>
<reference evidence="1" key="1">
    <citation type="journal article" date="2023" name="Insect Mol. Biol.">
        <title>Genome sequencing provides insights into the evolution of gene families encoding plant cell wall-degrading enzymes in longhorned beetles.</title>
        <authorList>
            <person name="Shin N.R."/>
            <person name="Okamura Y."/>
            <person name="Kirsch R."/>
            <person name="Pauchet Y."/>
        </authorList>
    </citation>
    <scope>NUCLEOTIDE SEQUENCE</scope>
    <source>
        <strain evidence="1">MMC_N1</strain>
    </source>
</reference>